<sequence length="436" mass="47353">MIRYPLLEPGATIGVTAPSSGVSPDMHELLKQAMRRMENQGFAVSGGDTIWTQYKAKSAPARLRAEELNRMLQEERIGLVLPPWGGELLVEVLEYIDYERIGEKWLLGYSDISLLLLAVTLKTGIATAHGTNLLDLRSEIVDETTAKWHEALTTPAGGSFEQRSSELYQIEWKAAAEEAGADTSEESALRLAGASDGDAFEAARSATSGGDSFHRTETVAIQDGTFGRLGSEAADGGLFRVSGPEASRNEGAFESARADAPNESSFNPTVPETSAGSVFNLTEPTVWRSVSGSDVGLKGRLLGGCIDVIRHLVGTPYGDVRAFRERHIPGEPVLWYLENCELNTADLRRSLVQMKLAGWFENCSGLMFGRSPANTPVDGYTAEDVYRDMSEELGVPVLYDIDCGHMPPQLTLINGAMAQVEFSEEKGRASVLQIFK</sequence>
<dbReference type="Proteomes" id="UP001380953">
    <property type="component" value="Unassembled WGS sequence"/>
</dbReference>
<reference evidence="1" key="1">
    <citation type="submission" date="2024-03" db="EMBL/GenBank/DDBJ databases">
        <title>Whole genome sequecning of epiphytes from Marcgravia umbellata leaves.</title>
        <authorList>
            <person name="Kumar G."/>
            <person name="Savka M.A."/>
        </authorList>
    </citation>
    <scope>NUCLEOTIDE SEQUENCE</scope>
    <source>
        <strain evidence="1">RIT_BL5</strain>
    </source>
</reference>
<protein>
    <submittedName>
        <fullName evidence="1">S66 peptidase family protein</fullName>
    </submittedName>
</protein>
<proteinExistence type="predicted"/>
<gene>
    <name evidence="1" type="ORF">WKI47_14330</name>
</gene>
<keyword evidence="2" id="KW-1185">Reference proteome</keyword>
<comment type="caution">
    <text evidence="1">The sequence shown here is derived from an EMBL/GenBank/DDBJ whole genome shotgun (WGS) entry which is preliminary data.</text>
</comment>
<evidence type="ECO:0000313" key="2">
    <source>
        <dbReference type="Proteomes" id="UP001380953"/>
    </source>
</evidence>
<evidence type="ECO:0000313" key="1">
    <source>
        <dbReference type="EMBL" id="MEJ8305080.1"/>
    </source>
</evidence>
<accession>A0ACC6PDV5</accession>
<dbReference type="EMBL" id="JBBKAR010000037">
    <property type="protein sequence ID" value="MEJ8305080.1"/>
    <property type="molecule type" value="Genomic_DNA"/>
</dbReference>
<name>A0ACC6PDV5_9BACL</name>
<organism evidence="1 2">
    <name type="scientific">Saccharibacillus sacchari</name>
    <dbReference type="NCBI Taxonomy" id="456493"/>
    <lineage>
        <taxon>Bacteria</taxon>
        <taxon>Bacillati</taxon>
        <taxon>Bacillota</taxon>
        <taxon>Bacilli</taxon>
        <taxon>Bacillales</taxon>
        <taxon>Paenibacillaceae</taxon>
        <taxon>Saccharibacillus</taxon>
    </lineage>
</organism>